<name>A0ABV0TCD6_9TELE</name>
<protein>
    <submittedName>
        <fullName evidence="1">Uncharacterized protein</fullName>
    </submittedName>
</protein>
<gene>
    <name evidence="1" type="ORF">ILYODFUR_017884</name>
</gene>
<organism evidence="1 2">
    <name type="scientific">Ilyodon furcidens</name>
    <name type="common">goldbreast splitfin</name>
    <dbReference type="NCBI Taxonomy" id="33524"/>
    <lineage>
        <taxon>Eukaryota</taxon>
        <taxon>Metazoa</taxon>
        <taxon>Chordata</taxon>
        <taxon>Craniata</taxon>
        <taxon>Vertebrata</taxon>
        <taxon>Euteleostomi</taxon>
        <taxon>Actinopterygii</taxon>
        <taxon>Neopterygii</taxon>
        <taxon>Teleostei</taxon>
        <taxon>Neoteleostei</taxon>
        <taxon>Acanthomorphata</taxon>
        <taxon>Ovalentaria</taxon>
        <taxon>Atherinomorphae</taxon>
        <taxon>Cyprinodontiformes</taxon>
        <taxon>Goodeidae</taxon>
        <taxon>Ilyodon</taxon>
    </lineage>
</organism>
<dbReference type="Proteomes" id="UP001482620">
    <property type="component" value="Unassembled WGS sequence"/>
</dbReference>
<accession>A0ABV0TCD6</accession>
<comment type="caution">
    <text evidence="1">The sequence shown here is derived from an EMBL/GenBank/DDBJ whole genome shotgun (WGS) entry which is preliminary data.</text>
</comment>
<reference evidence="1 2" key="1">
    <citation type="submission" date="2021-06" db="EMBL/GenBank/DDBJ databases">
        <authorList>
            <person name="Palmer J.M."/>
        </authorList>
    </citation>
    <scope>NUCLEOTIDE SEQUENCE [LARGE SCALE GENOMIC DNA]</scope>
    <source>
        <strain evidence="2">if_2019</strain>
        <tissue evidence="1">Muscle</tissue>
    </source>
</reference>
<proteinExistence type="predicted"/>
<evidence type="ECO:0000313" key="2">
    <source>
        <dbReference type="Proteomes" id="UP001482620"/>
    </source>
</evidence>
<keyword evidence="2" id="KW-1185">Reference proteome</keyword>
<sequence length="103" mass="11759">MVHEDALKHPPTGSNTILQRIPQQETVLGRLLCSSASLLEVLDDSGFNWTVSQLHAVYYETVTATKNSVNTNLNQQMYFYCTFTKQRVQKVSPQTFSCFRRSI</sequence>
<evidence type="ECO:0000313" key="1">
    <source>
        <dbReference type="EMBL" id="MEQ2229343.1"/>
    </source>
</evidence>
<dbReference type="EMBL" id="JAHRIQ010024879">
    <property type="protein sequence ID" value="MEQ2229343.1"/>
    <property type="molecule type" value="Genomic_DNA"/>
</dbReference>